<dbReference type="InterPro" id="IPR052156">
    <property type="entry name" value="BCAA_Transport_ATP-bd_LivF"/>
</dbReference>
<evidence type="ECO:0000259" key="6">
    <source>
        <dbReference type="PROSITE" id="PS50893"/>
    </source>
</evidence>
<dbReference type="EMBL" id="QFFI01000001">
    <property type="protein sequence ID" value="PWG65787.1"/>
    <property type="molecule type" value="Genomic_DNA"/>
</dbReference>
<dbReference type="PROSITE" id="PS00211">
    <property type="entry name" value="ABC_TRANSPORTER_1"/>
    <property type="match status" value="1"/>
</dbReference>
<dbReference type="GO" id="GO:0015807">
    <property type="term" value="P:L-amino acid transport"/>
    <property type="evidence" value="ECO:0007669"/>
    <property type="project" value="TreeGrafter"/>
</dbReference>
<comment type="similarity">
    <text evidence="1">Belongs to the ABC transporter superfamily.</text>
</comment>
<dbReference type="GO" id="GO:0015658">
    <property type="term" value="F:branched-chain amino acid transmembrane transporter activity"/>
    <property type="evidence" value="ECO:0007669"/>
    <property type="project" value="TreeGrafter"/>
</dbReference>
<dbReference type="InterPro" id="IPR017871">
    <property type="entry name" value="ABC_transporter-like_CS"/>
</dbReference>
<dbReference type="Gene3D" id="3.40.50.300">
    <property type="entry name" value="P-loop containing nucleotide triphosphate hydrolases"/>
    <property type="match status" value="1"/>
</dbReference>
<organism evidence="7 8">
    <name type="scientific">Sediminicurvatus halobius</name>
    <dbReference type="NCBI Taxonomy" id="2182432"/>
    <lineage>
        <taxon>Bacteria</taxon>
        <taxon>Pseudomonadati</taxon>
        <taxon>Pseudomonadota</taxon>
        <taxon>Gammaproteobacteria</taxon>
        <taxon>Chromatiales</taxon>
        <taxon>Ectothiorhodospiraceae</taxon>
        <taxon>Sediminicurvatus</taxon>
    </lineage>
</organism>
<dbReference type="PANTHER" id="PTHR43820">
    <property type="entry name" value="HIGH-AFFINITY BRANCHED-CHAIN AMINO ACID TRANSPORT ATP-BINDING PROTEIN LIVF"/>
    <property type="match status" value="1"/>
</dbReference>
<dbReference type="Proteomes" id="UP000245474">
    <property type="component" value="Unassembled WGS sequence"/>
</dbReference>
<keyword evidence="2" id="KW-0813">Transport</keyword>
<comment type="caution">
    <text evidence="7">The sequence shown here is derived from an EMBL/GenBank/DDBJ whole genome shotgun (WGS) entry which is preliminary data.</text>
</comment>
<reference evidence="7 8" key="1">
    <citation type="submission" date="2018-05" db="EMBL/GenBank/DDBJ databases">
        <title>Spiribacter halobius sp. nov., a moderately halophilic bacterium isolated from marine solar saltern.</title>
        <authorList>
            <person name="Zheng W.-S."/>
            <person name="Lu D.-C."/>
            <person name="Du Z.-J."/>
        </authorList>
    </citation>
    <scope>NUCLEOTIDE SEQUENCE [LARGE SCALE GENOMIC DNA]</scope>
    <source>
        <strain evidence="7 8">E85</strain>
    </source>
</reference>
<dbReference type="SUPFAM" id="SSF52540">
    <property type="entry name" value="P-loop containing nucleoside triphosphate hydrolases"/>
    <property type="match status" value="1"/>
</dbReference>
<gene>
    <name evidence="7" type="ORF">DEM34_00540</name>
</gene>
<dbReference type="InterPro" id="IPR003593">
    <property type="entry name" value="AAA+_ATPase"/>
</dbReference>
<sequence length="232" mass="24744">MLEVRNVTAAYTSATVIEDVSLRLGPGEIKAVLGRNGVGKSTLMKSIAGVLPVREGSVLLEDTVLPASAAKRARRGIAYVPQGRDIFPRLTTTENIEVAAHACGHDAKAAVAQAFERFPALQERAHVMGGNLSGGQQQMLALARALALRPAVMLLDEPTEGIQPSIIMAIQALLGDLNRSDGVAILVAEQNLDFVTGLASECYVMNRGRIERHLSMGEIRQDPALVQEMLGV</sequence>
<evidence type="ECO:0000256" key="1">
    <source>
        <dbReference type="ARBA" id="ARBA00005417"/>
    </source>
</evidence>
<protein>
    <submittedName>
        <fullName evidence="7">ABC transporter ATP-binding protein</fullName>
    </submittedName>
</protein>
<dbReference type="OrthoDB" id="9776369at2"/>
<dbReference type="SMART" id="SM00382">
    <property type="entry name" value="AAA"/>
    <property type="match status" value="1"/>
</dbReference>
<evidence type="ECO:0000313" key="8">
    <source>
        <dbReference type="Proteomes" id="UP000245474"/>
    </source>
</evidence>
<proteinExistence type="inferred from homology"/>
<dbReference type="Pfam" id="PF00005">
    <property type="entry name" value="ABC_tran"/>
    <property type="match status" value="1"/>
</dbReference>
<keyword evidence="8" id="KW-1185">Reference proteome</keyword>
<dbReference type="InterPro" id="IPR027417">
    <property type="entry name" value="P-loop_NTPase"/>
</dbReference>
<keyword evidence="4 7" id="KW-0067">ATP-binding</keyword>
<evidence type="ECO:0000313" key="7">
    <source>
        <dbReference type="EMBL" id="PWG65787.1"/>
    </source>
</evidence>
<evidence type="ECO:0000256" key="5">
    <source>
        <dbReference type="ARBA" id="ARBA00022970"/>
    </source>
</evidence>
<dbReference type="RefSeq" id="WP_109675152.1">
    <property type="nucleotide sequence ID" value="NZ_CP086615.1"/>
</dbReference>
<accession>A0A2U2N9M4</accession>
<feature type="domain" description="ABC transporter" evidence="6">
    <location>
        <begin position="2"/>
        <end position="232"/>
    </location>
</feature>
<dbReference type="PANTHER" id="PTHR43820:SF5">
    <property type="entry name" value="HIGH-AFFINITY BRANCHED-CHAIN AMINO ACID TRANSPORT ATP-BINDING PROTEIN"/>
    <property type="match status" value="1"/>
</dbReference>
<evidence type="ECO:0000256" key="3">
    <source>
        <dbReference type="ARBA" id="ARBA00022741"/>
    </source>
</evidence>
<keyword evidence="3" id="KW-0547">Nucleotide-binding</keyword>
<dbReference type="GO" id="GO:0016887">
    <property type="term" value="F:ATP hydrolysis activity"/>
    <property type="evidence" value="ECO:0007669"/>
    <property type="project" value="InterPro"/>
</dbReference>
<dbReference type="InterPro" id="IPR003439">
    <property type="entry name" value="ABC_transporter-like_ATP-bd"/>
</dbReference>
<name>A0A2U2N9M4_9GAMM</name>
<keyword evidence="5" id="KW-0029">Amino-acid transport</keyword>
<dbReference type="AlphaFoldDB" id="A0A2U2N9M4"/>
<evidence type="ECO:0000256" key="4">
    <source>
        <dbReference type="ARBA" id="ARBA00022840"/>
    </source>
</evidence>
<evidence type="ECO:0000256" key="2">
    <source>
        <dbReference type="ARBA" id="ARBA00022448"/>
    </source>
</evidence>
<dbReference type="GO" id="GO:0005524">
    <property type="term" value="F:ATP binding"/>
    <property type="evidence" value="ECO:0007669"/>
    <property type="project" value="UniProtKB-KW"/>
</dbReference>
<dbReference type="PROSITE" id="PS50893">
    <property type="entry name" value="ABC_TRANSPORTER_2"/>
    <property type="match status" value="1"/>
</dbReference>